<evidence type="ECO:0000256" key="1">
    <source>
        <dbReference type="SAM" id="MobiDB-lite"/>
    </source>
</evidence>
<feature type="region of interest" description="Disordered" evidence="1">
    <location>
        <begin position="28"/>
        <end position="61"/>
    </location>
</feature>
<evidence type="ECO:0000313" key="3">
    <source>
        <dbReference type="Proteomes" id="UP001424532"/>
    </source>
</evidence>
<organism evidence="2 3">
    <name type="scientific">Pseudomonas sichuanensis</name>
    <dbReference type="NCBI Taxonomy" id="2213015"/>
    <lineage>
        <taxon>Bacteria</taxon>
        <taxon>Pseudomonadati</taxon>
        <taxon>Pseudomonadota</taxon>
        <taxon>Gammaproteobacteria</taxon>
        <taxon>Pseudomonadales</taxon>
        <taxon>Pseudomonadaceae</taxon>
        <taxon>Pseudomonas</taxon>
    </lineage>
</organism>
<name>A0ABV0DCR0_9PSED</name>
<comment type="caution">
    <text evidence="2">The sequence shown here is derived from an EMBL/GenBank/DDBJ whole genome shotgun (WGS) entry which is preliminary data.</text>
</comment>
<reference evidence="2 3" key="1">
    <citation type="submission" date="2024-05" db="EMBL/GenBank/DDBJ databases">
        <title>Sequence of Lycoming College course isolates.</title>
        <authorList>
            <person name="Reigle C.A."/>
            <person name="Newman J.D."/>
        </authorList>
    </citation>
    <scope>NUCLEOTIDE SEQUENCE [LARGE SCALE GENOMIC DNA]</scope>
    <source>
        <strain evidence="2 3">CAR-09</strain>
    </source>
</reference>
<accession>A0ABV0DCR0</accession>
<evidence type="ECO:0000313" key="2">
    <source>
        <dbReference type="EMBL" id="MEN8639569.1"/>
    </source>
</evidence>
<evidence type="ECO:0008006" key="4">
    <source>
        <dbReference type="Google" id="ProtNLM"/>
    </source>
</evidence>
<keyword evidence="3" id="KW-1185">Reference proteome</keyword>
<gene>
    <name evidence="2" type="ORF">ABFE88_07905</name>
</gene>
<proteinExistence type="predicted"/>
<dbReference type="RefSeq" id="WP_347149522.1">
    <property type="nucleotide sequence ID" value="NZ_JBDLYL010000006.1"/>
</dbReference>
<sequence>MNNDHMAHFDQIAEKILRYLYQEFPATAHPEPHNIGLTTESPGPGKDSIGQSQSWDSQIWDSQSDDVSRTLSWLIEEGLVQDHAYKTGPSYVLSAAGFKALSKIAPECRPPVLLS</sequence>
<protein>
    <recommendedName>
        <fullName evidence="4">MarR family transcriptional regulator</fullName>
    </recommendedName>
</protein>
<feature type="compositionally biased region" description="Low complexity" evidence="1">
    <location>
        <begin position="47"/>
        <end position="61"/>
    </location>
</feature>
<dbReference type="Proteomes" id="UP001424532">
    <property type="component" value="Unassembled WGS sequence"/>
</dbReference>
<dbReference type="EMBL" id="JBDLYL010000006">
    <property type="protein sequence ID" value="MEN8639569.1"/>
    <property type="molecule type" value="Genomic_DNA"/>
</dbReference>